<organism evidence="3 4">
    <name type="scientific">Acidiluteibacter ferrifornacis</name>
    <dbReference type="NCBI Taxonomy" id="2692424"/>
    <lineage>
        <taxon>Bacteria</taxon>
        <taxon>Pseudomonadati</taxon>
        <taxon>Bacteroidota</taxon>
        <taxon>Flavobacteriia</taxon>
        <taxon>Flavobacteriales</taxon>
        <taxon>Cryomorphaceae</taxon>
        <taxon>Acidiluteibacter</taxon>
    </lineage>
</organism>
<comment type="caution">
    <text evidence="3">The sequence shown here is derived from an EMBL/GenBank/DDBJ whole genome shotgun (WGS) entry which is preliminary data.</text>
</comment>
<sequence>MKSNVGKFDKVIRILIAAITSTLYITGIISGTFGAVLLFVGGILLLTALVNFCPLYKLIGVNTCGVKK</sequence>
<feature type="transmembrane region" description="Helical" evidence="1">
    <location>
        <begin position="36"/>
        <end position="59"/>
    </location>
</feature>
<evidence type="ECO:0000313" key="3">
    <source>
        <dbReference type="EMBL" id="NBG66353.1"/>
    </source>
</evidence>
<evidence type="ECO:0000259" key="2">
    <source>
        <dbReference type="Pfam" id="PF11127"/>
    </source>
</evidence>
<evidence type="ECO:0000256" key="1">
    <source>
        <dbReference type="SAM" id="Phobius"/>
    </source>
</evidence>
<dbReference type="EMBL" id="WWNE01000007">
    <property type="protein sequence ID" value="NBG66353.1"/>
    <property type="molecule type" value="Genomic_DNA"/>
</dbReference>
<feature type="transmembrane region" description="Helical" evidence="1">
    <location>
        <begin position="12"/>
        <end position="30"/>
    </location>
</feature>
<keyword evidence="1" id="KW-0472">Membrane</keyword>
<gene>
    <name evidence="3" type="ORF">GQN54_09515</name>
</gene>
<keyword evidence="4" id="KW-1185">Reference proteome</keyword>
<keyword evidence="1" id="KW-0812">Transmembrane</keyword>
<keyword evidence="1" id="KW-1133">Transmembrane helix</keyword>
<dbReference type="AlphaFoldDB" id="A0A6N9NKA4"/>
<accession>A0A6N9NKA4</accession>
<dbReference type="RefSeq" id="WP_160633305.1">
    <property type="nucleotide sequence ID" value="NZ_WWNE01000007.1"/>
</dbReference>
<reference evidence="3 4" key="1">
    <citation type="submission" date="2019-12" db="EMBL/GenBank/DDBJ databases">
        <authorList>
            <person name="Zhao J."/>
        </authorList>
    </citation>
    <scope>NUCLEOTIDE SEQUENCE [LARGE SCALE GENOMIC DNA]</scope>
    <source>
        <strain evidence="3 4">S-15</strain>
    </source>
</reference>
<dbReference type="Pfam" id="PF11127">
    <property type="entry name" value="YgaP-like_TM"/>
    <property type="match status" value="1"/>
</dbReference>
<dbReference type="InterPro" id="IPR021309">
    <property type="entry name" value="YgaP-like_TM"/>
</dbReference>
<dbReference type="Proteomes" id="UP000470771">
    <property type="component" value="Unassembled WGS sequence"/>
</dbReference>
<feature type="domain" description="Inner membrane protein YgaP-like transmembrane" evidence="2">
    <location>
        <begin position="1"/>
        <end position="66"/>
    </location>
</feature>
<name>A0A6N9NKA4_9FLAO</name>
<protein>
    <submittedName>
        <fullName evidence="3">DUF2892 domain-containing protein</fullName>
    </submittedName>
</protein>
<evidence type="ECO:0000313" key="4">
    <source>
        <dbReference type="Proteomes" id="UP000470771"/>
    </source>
</evidence>
<proteinExistence type="predicted"/>